<keyword evidence="1" id="KW-0597">Phosphoprotein</keyword>
<name>A0A128A369_9ARCH</name>
<evidence type="ECO:0000256" key="1">
    <source>
        <dbReference type="ARBA" id="ARBA00022553"/>
    </source>
</evidence>
<dbReference type="InterPro" id="IPR005467">
    <property type="entry name" value="His_kinase_dom"/>
</dbReference>
<evidence type="ECO:0000313" key="9">
    <source>
        <dbReference type="EMBL" id="CUR51772.1"/>
    </source>
</evidence>
<dbReference type="PRINTS" id="PR00344">
    <property type="entry name" value="BCTRLSENSOR"/>
</dbReference>
<evidence type="ECO:0000256" key="6">
    <source>
        <dbReference type="ARBA" id="ARBA00023012"/>
    </source>
</evidence>
<dbReference type="EMBL" id="LN890280">
    <property type="protein sequence ID" value="CUR51772.1"/>
    <property type="molecule type" value="Genomic_DNA"/>
</dbReference>
<evidence type="ECO:0000256" key="7">
    <source>
        <dbReference type="SAM" id="Coils"/>
    </source>
</evidence>
<accession>A0A128A369</accession>
<dbReference type="InterPro" id="IPR036097">
    <property type="entry name" value="HisK_dim/P_sf"/>
</dbReference>
<dbReference type="SUPFAM" id="SSF47384">
    <property type="entry name" value="Homodimeric domain of signal transducing histidine kinase"/>
    <property type="match status" value="1"/>
</dbReference>
<evidence type="ECO:0000256" key="4">
    <source>
        <dbReference type="ARBA" id="ARBA00022777"/>
    </source>
</evidence>
<dbReference type="InterPro" id="IPR003661">
    <property type="entry name" value="HisK_dim/P_dom"/>
</dbReference>
<dbReference type="Proteomes" id="UP000196239">
    <property type="component" value="Chromosome 1"/>
</dbReference>
<evidence type="ECO:0000256" key="2">
    <source>
        <dbReference type="ARBA" id="ARBA00022679"/>
    </source>
</evidence>
<dbReference type="PROSITE" id="PS50109">
    <property type="entry name" value="HIS_KIN"/>
    <property type="match status" value="1"/>
</dbReference>
<dbReference type="EC" id="2.7.13.3" evidence="9"/>
<evidence type="ECO:0000259" key="8">
    <source>
        <dbReference type="PROSITE" id="PS50109"/>
    </source>
</evidence>
<dbReference type="KEGG" id="ndv:NDEV_1007"/>
<feature type="domain" description="Histidine kinase" evidence="8">
    <location>
        <begin position="152"/>
        <end position="352"/>
    </location>
</feature>
<reference evidence="10" key="1">
    <citation type="submission" date="2015-10" db="EMBL/GenBank/DDBJ databases">
        <authorList>
            <person name="Lehtovirta-Morley L.E."/>
            <person name="Vieille C."/>
        </authorList>
    </citation>
    <scope>NUCLEOTIDE SEQUENCE [LARGE SCALE GENOMIC DNA]</scope>
</reference>
<dbReference type="PANTHER" id="PTHR43065:SF10">
    <property type="entry name" value="PEROXIDE STRESS-ACTIVATED HISTIDINE KINASE MAK3"/>
    <property type="match status" value="1"/>
</dbReference>
<gene>
    <name evidence="9" type="ORF">NDEV_1007</name>
</gene>
<dbReference type="SMART" id="SM00388">
    <property type="entry name" value="HisKA"/>
    <property type="match status" value="1"/>
</dbReference>
<keyword evidence="2 9" id="KW-0808">Transferase</keyword>
<dbReference type="CDD" id="cd00082">
    <property type="entry name" value="HisKA"/>
    <property type="match status" value="1"/>
</dbReference>
<keyword evidence="3" id="KW-0547">Nucleotide-binding</keyword>
<evidence type="ECO:0000256" key="3">
    <source>
        <dbReference type="ARBA" id="ARBA00022741"/>
    </source>
</evidence>
<organism evidence="9 10">
    <name type="scientific">Nitrosotalea devaniterrae</name>
    <dbReference type="NCBI Taxonomy" id="1078905"/>
    <lineage>
        <taxon>Archaea</taxon>
        <taxon>Nitrososphaerota</taxon>
        <taxon>Nitrososphaeria</taxon>
        <taxon>Nitrosotaleales</taxon>
        <taxon>Nitrosotaleaceae</taxon>
        <taxon>Nitrosotalea</taxon>
    </lineage>
</organism>
<dbReference type="InterPro" id="IPR003594">
    <property type="entry name" value="HATPase_dom"/>
</dbReference>
<proteinExistence type="predicted"/>
<dbReference type="AlphaFoldDB" id="A0A128A369"/>
<dbReference type="Gene3D" id="3.30.565.10">
    <property type="entry name" value="Histidine kinase-like ATPase, C-terminal domain"/>
    <property type="match status" value="1"/>
</dbReference>
<keyword evidence="7" id="KW-0175">Coiled coil</keyword>
<feature type="coiled-coil region" evidence="7">
    <location>
        <begin position="28"/>
        <end position="94"/>
    </location>
</feature>
<dbReference type="InterPro" id="IPR004358">
    <property type="entry name" value="Sig_transdc_His_kin-like_C"/>
</dbReference>
<dbReference type="SUPFAM" id="SSF55874">
    <property type="entry name" value="ATPase domain of HSP90 chaperone/DNA topoisomerase II/histidine kinase"/>
    <property type="match status" value="1"/>
</dbReference>
<dbReference type="Gene3D" id="1.10.287.130">
    <property type="match status" value="1"/>
</dbReference>
<keyword evidence="10" id="KW-1185">Reference proteome</keyword>
<dbReference type="GO" id="GO:0005524">
    <property type="term" value="F:ATP binding"/>
    <property type="evidence" value="ECO:0007669"/>
    <property type="project" value="UniProtKB-KW"/>
</dbReference>
<dbReference type="Pfam" id="PF02518">
    <property type="entry name" value="HATPase_c"/>
    <property type="match status" value="1"/>
</dbReference>
<dbReference type="InterPro" id="IPR036890">
    <property type="entry name" value="HATPase_C_sf"/>
</dbReference>
<dbReference type="PANTHER" id="PTHR43065">
    <property type="entry name" value="SENSOR HISTIDINE KINASE"/>
    <property type="match status" value="1"/>
</dbReference>
<keyword evidence="6" id="KW-0902">Two-component regulatory system</keyword>
<protein>
    <submittedName>
        <fullName evidence="9">Putative Histidine kinase</fullName>
        <ecNumber evidence="9">2.7.13.3</ecNumber>
    </submittedName>
</protein>
<keyword evidence="5" id="KW-0067">ATP-binding</keyword>
<evidence type="ECO:0000256" key="5">
    <source>
        <dbReference type="ARBA" id="ARBA00022840"/>
    </source>
</evidence>
<dbReference type="Pfam" id="PF00512">
    <property type="entry name" value="HisKA"/>
    <property type="match status" value="1"/>
</dbReference>
<keyword evidence="4 9" id="KW-0418">Kinase</keyword>
<dbReference type="GO" id="GO:0000155">
    <property type="term" value="F:phosphorelay sensor kinase activity"/>
    <property type="evidence" value="ECO:0007669"/>
    <property type="project" value="InterPro"/>
</dbReference>
<evidence type="ECO:0000313" key="10">
    <source>
        <dbReference type="Proteomes" id="UP000196239"/>
    </source>
</evidence>
<sequence>MSQSQPEPQKKSLVEDLSVLTGKAFKELDATRSELQEKERLLTNIANESMEKIKELSTINHDLQDKVGFLLDISASLNKKNDELIKSNMDLEKQKFHYDQMTRDLKSKLDTVLSKEKELSMQRDFLAKQVDEKTQDLIKAEKFTVIGELAARLAHDLRNPLSIVKNTMDIMRAKPNMRIEEKLQHFGRFDRAIQRMTHQIDDVLNFVKRSDLMLQQTSLLSMIDGAIGNTLVPPEVLLSKPYMDVSINCDSRKLEAVFSNLLNNAIQAMDDKGEIKMRIMDLGYNVQIEFEDTGPGIPSEIQSKVFDPLFTTKQTGTGLGLSICKNIVEQHGGTLTVKSPPTIFTIRLPKNIAPKYQVNNNYAV</sequence>
<dbReference type="SMART" id="SM00387">
    <property type="entry name" value="HATPase_c"/>
    <property type="match status" value="1"/>
</dbReference>